<sequence>MNQIQRTQQQPPRSAAAQPRETPREVQRDRSERASEHHRAETDRDLFLDLLGGDIDWLPQAGAGHTGSALPEADSAPAGGASPAWDDVQAQLTGLLADRPEQAGEPFNATLMLPNLGEVGVALKQQAGQGWNITLRFARRSLVERFRDSRGHCQQSLANAIGRPVQLEFQEQEDWA</sequence>
<keyword evidence="3" id="KW-1185">Reference proteome</keyword>
<gene>
    <name evidence="2" type="ORF">SAMN05216186_105171</name>
</gene>
<evidence type="ECO:0008006" key="4">
    <source>
        <dbReference type="Google" id="ProtNLM"/>
    </source>
</evidence>
<evidence type="ECO:0000313" key="2">
    <source>
        <dbReference type="EMBL" id="SDK25131.1"/>
    </source>
</evidence>
<feature type="compositionally biased region" description="Basic and acidic residues" evidence="1">
    <location>
        <begin position="21"/>
        <end position="44"/>
    </location>
</feature>
<feature type="region of interest" description="Disordered" evidence="1">
    <location>
        <begin position="62"/>
        <end position="90"/>
    </location>
</feature>
<organism evidence="2 3">
    <name type="scientific">Pseudomonas indica</name>
    <dbReference type="NCBI Taxonomy" id="137658"/>
    <lineage>
        <taxon>Bacteria</taxon>
        <taxon>Pseudomonadati</taxon>
        <taxon>Pseudomonadota</taxon>
        <taxon>Gammaproteobacteria</taxon>
        <taxon>Pseudomonadales</taxon>
        <taxon>Pseudomonadaceae</taxon>
        <taxon>Pseudomonas</taxon>
    </lineage>
</organism>
<feature type="region of interest" description="Disordered" evidence="1">
    <location>
        <begin position="1"/>
        <end position="44"/>
    </location>
</feature>
<feature type="compositionally biased region" description="Low complexity" evidence="1">
    <location>
        <begin position="1"/>
        <end position="20"/>
    </location>
</feature>
<reference evidence="2 3" key="1">
    <citation type="submission" date="2016-10" db="EMBL/GenBank/DDBJ databases">
        <authorList>
            <person name="de Groot N.N."/>
        </authorList>
    </citation>
    <scope>NUCLEOTIDE SEQUENCE [LARGE SCALE GENOMIC DNA]</scope>
    <source>
        <strain evidence="2 3">JCM 21544</strain>
    </source>
</reference>
<evidence type="ECO:0000313" key="3">
    <source>
        <dbReference type="Proteomes" id="UP000198706"/>
    </source>
</evidence>
<dbReference type="InterPro" id="IPR049757">
    <property type="entry name" value="T3SS_HrpP-like_C"/>
</dbReference>
<dbReference type="RefSeq" id="WP_084335212.1">
    <property type="nucleotide sequence ID" value="NZ_FNFD01000005.1"/>
</dbReference>
<dbReference type="OrthoDB" id="6434152at2"/>
<name>A0A1G9AD11_9PSED</name>
<evidence type="ECO:0000256" key="1">
    <source>
        <dbReference type="SAM" id="MobiDB-lite"/>
    </source>
</evidence>
<dbReference type="EMBL" id="FNFD01000005">
    <property type="protein sequence ID" value="SDK25131.1"/>
    <property type="molecule type" value="Genomic_DNA"/>
</dbReference>
<dbReference type="STRING" id="137658.SAMN05216186_105171"/>
<dbReference type="Proteomes" id="UP000198706">
    <property type="component" value="Unassembled WGS sequence"/>
</dbReference>
<dbReference type="CDD" id="cd17468">
    <property type="entry name" value="T3SS_HrpP_C"/>
    <property type="match status" value="1"/>
</dbReference>
<feature type="compositionally biased region" description="Low complexity" evidence="1">
    <location>
        <begin position="73"/>
        <end position="86"/>
    </location>
</feature>
<accession>A0A1G9AD11</accession>
<dbReference type="AlphaFoldDB" id="A0A1G9AD11"/>
<proteinExistence type="predicted"/>
<protein>
    <recommendedName>
        <fullName evidence="4">Hook-length control protein FliK</fullName>
    </recommendedName>
</protein>